<evidence type="ECO:0000313" key="13">
    <source>
        <dbReference type="EMBL" id="AFH92110.1"/>
    </source>
</evidence>
<feature type="domain" description="TonB C-terminal" evidence="12">
    <location>
        <begin position="174"/>
        <end position="267"/>
    </location>
</feature>
<dbReference type="InterPro" id="IPR037682">
    <property type="entry name" value="TonB_C"/>
</dbReference>
<dbReference type="SUPFAM" id="SSF74653">
    <property type="entry name" value="TolA/TonB C-terminal domain"/>
    <property type="match status" value="1"/>
</dbReference>
<sequence length="267" mass="29530">MSTITFEHYQNQSMKMGSAVIVAIALHFLVIGLFLRSFDDQQWDNPVPPPSVVVEVSMEAEAKQVTEVNIGQVQEVSVASKAQEAEPEQSELPTAPVNENAELLVTKTEKKKPQPTPKKEKKEPPKKPIKKLESDNSKSNSAPVTSDAAALKQSNKIAADFNSQSQSQLDAEKAWQALVLGQLNKFKRYPDDARRRNRTGIPVVEFDVDAQGYVIKSSLIKGSGTRSLDREAEKVLSRAQPLPIPPAEMLRNGKVTVRMPIDFTLEN</sequence>
<dbReference type="InterPro" id="IPR051045">
    <property type="entry name" value="TonB-dependent_transducer"/>
</dbReference>
<feature type="region of interest" description="Disordered" evidence="10">
    <location>
        <begin position="79"/>
        <end position="149"/>
    </location>
</feature>
<dbReference type="KEGG" id="psi:S70_01060"/>
<keyword evidence="4" id="KW-1003">Cell membrane</keyword>
<gene>
    <name evidence="13" type="ordered locus">S70_01060</name>
</gene>
<dbReference type="AlphaFoldDB" id="A0A140NHI0"/>
<dbReference type="GO" id="GO:0015031">
    <property type="term" value="P:protein transport"/>
    <property type="evidence" value="ECO:0007669"/>
    <property type="project" value="UniProtKB-KW"/>
</dbReference>
<dbReference type="OrthoDB" id="8703302at2"/>
<evidence type="ECO:0000256" key="7">
    <source>
        <dbReference type="ARBA" id="ARBA00022927"/>
    </source>
</evidence>
<keyword evidence="7" id="KW-0653">Protein transport</keyword>
<evidence type="ECO:0000256" key="9">
    <source>
        <dbReference type="ARBA" id="ARBA00023136"/>
    </source>
</evidence>
<evidence type="ECO:0000256" key="4">
    <source>
        <dbReference type="ARBA" id="ARBA00022475"/>
    </source>
</evidence>
<dbReference type="Pfam" id="PF03544">
    <property type="entry name" value="TonB_C"/>
    <property type="match status" value="1"/>
</dbReference>
<dbReference type="GO" id="GO:0055085">
    <property type="term" value="P:transmembrane transport"/>
    <property type="evidence" value="ECO:0007669"/>
    <property type="project" value="InterPro"/>
</dbReference>
<dbReference type="EMBL" id="CP003488">
    <property type="protein sequence ID" value="AFH92110.1"/>
    <property type="molecule type" value="Genomic_DNA"/>
</dbReference>
<dbReference type="PANTHER" id="PTHR33446:SF2">
    <property type="entry name" value="PROTEIN TONB"/>
    <property type="match status" value="1"/>
</dbReference>
<dbReference type="PROSITE" id="PS52015">
    <property type="entry name" value="TONB_CTD"/>
    <property type="match status" value="1"/>
</dbReference>
<dbReference type="GO" id="GO:0098797">
    <property type="term" value="C:plasma membrane protein complex"/>
    <property type="evidence" value="ECO:0007669"/>
    <property type="project" value="TreeGrafter"/>
</dbReference>
<dbReference type="NCBIfam" id="TIGR01352">
    <property type="entry name" value="tonB_Cterm"/>
    <property type="match status" value="1"/>
</dbReference>
<organism evidence="13 14">
    <name type="scientific">Providencia stuartii (strain MRSN 2154)</name>
    <dbReference type="NCBI Taxonomy" id="1157951"/>
    <lineage>
        <taxon>Bacteria</taxon>
        <taxon>Pseudomonadati</taxon>
        <taxon>Pseudomonadota</taxon>
        <taxon>Gammaproteobacteria</taxon>
        <taxon>Enterobacterales</taxon>
        <taxon>Morganellaceae</taxon>
        <taxon>Providencia</taxon>
    </lineage>
</organism>
<comment type="similarity">
    <text evidence="2">Belongs to the TonB family.</text>
</comment>
<evidence type="ECO:0000256" key="10">
    <source>
        <dbReference type="SAM" id="MobiDB-lite"/>
    </source>
</evidence>
<dbReference type="InterPro" id="IPR006260">
    <property type="entry name" value="TonB/TolA_C"/>
</dbReference>
<evidence type="ECO:0000256" key="1">
    <source>
        <dbReference type="ARBA" id="ARBA00004383"/>
    </source>
</evidence>
<feature type="transmembrane region" description="Helical" evidence="11">
    <location>
        <begin position="16"/>
        <end position="35"/>
    </location>
</feature>
<evidence type="ECO:0000256" key="8">
    <source>
        <dbReference type="ARBA" id="ARBA00022989"/>
    </source>
</evidence>
<keyword evidence="6 11" id="KW-0812">Transmembrane</keyword>
<evidence type="ECO:0000256" key="6">
    <source>
        <dbReference type="ARBA" id="ARBA00022692"/>
    </source>
</evidence>
<evidence type="ECO:0000259" key="12">
    <source>
        <dbReference type="PROSITE" id="PS52015"/>
    </source>
</evidence>
<dbReference type="RefSeq" id="WP_014656107.1">
    <property type="nucleotide sequence ID" value="NC_017731.1"/>
</dbReference>
<dbReference type="GeneID" id="93519053"/>
<evidence type="ECO:0000313" key="14">
    <source>
        <dbReference type="Proteomes" id="UP000005012"/>
    </source>
</evidence>
<reference evidence="13 14" key="1">
    <citation type="journal article" date="2012" name="J. Bacteriol.">
        <title>Complete Genome Sequence of Providencia stuartii Clinical Isolate MRSN 2154.</title>
        <authorList>
            <person name="Clifford R.J."/>
            <person name="Hang J."/>
            <person name="Riley M.C."/>
            <person name="Onmus-Leone F."/>
            <person name="Kuschner R.A."/>
            <person name="Lesho E.P."/>
            <person name="Waterman P.E."/>
        </authorList>
    </citation>
    <scope>NUCLEOTIDE SEQUENCE [LARGE SCALE GENOMIC DNA]</scope>
    <source>
        <strain evidence="13 14">MRSN 2154</strain>
    </source>
</reference>
<evidence type="ECO:0000256" key="2">
    <source>
        <dbReference type="ARBA" id="ARBA00006555"/>
    </source>
</evidence>
<evidence type="ECO:0000256" key="5">
    <source>
        <dbReference type="ARBA" id="ARBA00022519"/>
    </source>
</evidence>
<protein>
    <submittedName>
        <fullName evidence="13">TonB-like colicin Js sensitive membrane protein (CjrB)</fullName>
    </submittedName>
</protein>
<evidence type="ECO:0000256" key="3">
    <source>
        <dbReference type="ARBA" id="ARBA00022448"/>
    </source>
</evidence>
<feature type="compositionally biased region" description="Basic and acidic residues" evidence="10">
    <location>
        <begin position="107"/>
        <end position="136"/>
    </location>
</feature>
<dbReference type="PANTHER" id="PTHR33446">
    <property type="entry name" value="PROTEIN TONB-RELATED"/>
    <property type="match status" value="1"/>
</dbReference>
<dbReference type="HOGENOM" id="CLU_076333_1_0_6"/>
<dbReference type="Proteomes" id="UP000005012">
    <property type="component" value="Chromosome"/>
</dbReference>
<evidence type="ECO:0000256" key="11">
    <source>
        <dbReference type="SAM" id="Phobius"/>
    </source>
</evidence>
<dbReference type="GO" id="GO:0031992">
    <property type="term" value="F:energy transducer activity"/>
    <property type="evidence" value="ECO:0007669"/>
    <property type="project" value="TreeGrafter"/>
</dbReference>
<dbReference type="Gene3D" id="3.30.1150.10">
    <property type="match status" value="1"/>
</dbReference>
<keyword evidence="5" id="KW-0997">Cell inner membrane</keyword>
<proteinExistence type="inferred from homology"/>
<dbReference type="PATRIC" id="fig|1157951.4.peg.212"/>
<keyword evidence="8 11" id="KW-1133">Transmembrane helix</keyword>
<name>A0A140NHI0_PROSM</name>
<keyword evidence="9 11" id="KW-0472">Membrane</keyword>
<comment type="subcellular location">
    <subcellularLocation>
        <location evidence="1">Cell inner membrane</location>
        <topology evidence="1">Single-pass membrane protein</topology>
        <orientation evidence="1">Periplasmic side</orientation>
    </subcellularLocation>
</comment>
<keyword evidence="3" id="KW-0813">Transport</keyword>
<reference evidence="14" key="2">
    <citation type="submission" date="2012-04" db="EMBL/GenBank/DDBJ databases">
        <title>Complete genome sequence of Providencia stuartii clinical isolate MRSN 2154.</title>
        <authorList>
            <person name="Clifford R.J."/>
            <person name="Hang J."/>
            <person name="Riley M.C."/>
            <person name="Onmus-Leone F."/>
            <person name="Kuschner R.A."/>
            <person name="Lesho E.P."/>
            <person name="Waterman P.E."/>
        </authorList>
    </citation>
    <scope>NUCLEOTIDE SEQUENCE [LARGE SCALE GENOMIC DNA]</scope>
    <source>
        <strain evidence="14">MRSN 2154</strain>
    </source>
</reference>
<accession>A0A140NHI0</accession>